<evidence type="ECO:0000313" key="4">
    <source>
        <dbReference type="Proteomes" id="UP001059380"/>
    </source>
</evidence>
<proteinExistence type="predicted"/>
<keyword evidence="4" id="KW-1185">Reference proteome</keyword>
<feature type="chain" id="PRO_5039930869" evidence="1">
    <location>
        <begin position="20"/>
        <end position="335"/>
    </location>
</feature>
<dbReference type="RefSeq" id="WP_260794289.1">
    <property type="nucleotide sequence ID" value="NZ_CP093313.1"/>
</dbReference>
<dbReference type="Proteomes" id="UP001059380">
    <property type="component" value="Chromosome"/>
</dbReference>
<gene>
    <name evidence="3" type="ORF">MOP44_02335</name>
</gene>
<name>A0A9J7BQB5_9BACT</name>
<evidence type="ECO:0000259" key="2">
    <source>
        <dbReference type="Pfam" id="PF12697"/>
    </source>
</evidence>
<keyword evidence="1" id="KW-0732">Signal</keyword>
<dbReference type="GO" id="GO:0016787">
    <property type="term" value="F:hydrolase activity"/>
    <property type="evidence" value="ECO:0007669"/>
    <property type="project" value="UniProtKB-KW"/>
</dbReference>
<dbReference type="Gene3D" id="3.40.50.1820">
    <property type="entry name" value="alpha/beta hydrolase"/>
    <property type="match status" value="1"/>
</dbReference>
<dbReference type="Pfam" id="PF12697">
    <property type="entry name" value="Abhydrolase_6"/>
    <property type="match status" value="1"/>
</dbReference>
<dbReference type="EMBL" id="CP093313">
    <property type="protein sequence ID" value="UWZ84783.1"/>
    <property type="molecule type" value="Genomic_DNA"/>
</dbReference>
<reference evidence="3" key="1">
    <citation type="submission" date="2021-04" db="EMBL/GenBank/DDBJ databases">
        <title>Phylogenetic analysis of Acidobacteriaceae.</title>
        <authorList>
            <person name="Qiu L."/>
            <person name="Zhang Q."/>
        </authorList>
    </citation>
    <scope>NUCLEOTIDE SEQUENCE</scope>
    <source>
        <strain evidence="3">DSM 25168</strain>
    </source>
</reference>
<evidence type="ECO:0000256" key="1">
    <source>
        <dbReference type="SAM" id="SignalP"/>
    </source>
</evidence>
<dbReference type="InterPro" id="IPR029058">
    <property type="entry name" value="AB_hydrolase_fold"/>
</dbReference>
<dbReference type="InterPro" id="IPR050266">
    <property type="entry name" value="AB_hydrolase_sf"/>
</dbReference>
<evidence type="ECO:0000313" key="3">
    <source>
        <dbReference type="EMBL" id="UWZ84783.1"/>
    </source>
</evidence>
<feature type="domain" description="AB hydrolase-1" evidence="2">
    <location>
        <begin position="57"/>
        <end position="324"/>
    </location>
</feature>
<protein>
    <submittedName>
        <fullName evidence="3">Alpha/beta hydrolase</fullName>
    </submittedName>
</protein>
<keyword evidence="3" id="KW-0378">Hydrolase</keyword>
<organism evidence="3 4">
    <name type="scientific">Occallatibacter riparius</name>
    <dbReference type="NCBI Taxonomy" id="1002689"/>
    <lineage>
        <taxon>Bacteria</taxon>
        <taxon>Pseudomonadati</taxon>
        <taxon>Acidobacteriota</taxon>
        <taxon>Terriglobia</taxon>
        <taxon>Terriglobales</taxon>
        <taxon>Acidobacteriaceae</taxon>
        <taxon>Occallatibacter</taxon>
    </lineage>
</organism>
<dbReference type="SUPFAM" id="SSF53474">
    <property type="entry name" value="alpha/beta-Hydrolases"/>
    <property type="match status" value="1"/>
</dbReference>
<sequence>MKGLYPLLSFALACAAAPAQQDAAKPADTTAHTVQMIPVENDVKLEVVDWGGSGPPVILLAGLRFDAHVYDTFAPKMTAMYHVYGITRRGFGASSAPAPDCQNYSATRLGEDVLAVMNALHITRPVLIGHSLAGEELSYIGAHAPEKVAGLVYLDAANSYAYYNASASHGDPIVDAELLRAEIQDLVFPASPKEMRTRTEHLLNVSIPHYQRDLQETLKQFEGMPDTIPGPPITPDLRIGVAIQRGVERFEGVKCPVLAIFADPHSFGPAGAQDPSKLAQMVAEDKARVSEQADAFQAGNPQARVVRIPNADHFIFRSNEADVLREINAFMATLH</sequence>
<dbReference type="KEGG" id="orp:MOP44_02335"/>
<dbReference type="InterPro" id="IPR000073">
    <property type="entry name" value="AB_hydrolase_1"/>
</dbReference>
<dbReference type="PANTHER" id="PTHR43798">
    <property type="entry name" value="MONOACYLGLYCEROL LIPASE"/>
    <property type="match status" value="1"/>
</dbReference>
<dbReference type="AlphaFoldDB" id="A0A9J7BQB5"/>
<feature type="signal peptide" evidence="1">
    <location>
        <begin position="1"/>
        <end position="19"/>
    </location>
</feature>
<accession>A0A9J7BQB5</accession>